<gene>
    <name evidence="1" type="ORF">M9H77_35683</name>
</gene>
<protein>
    <submittedName>
        <fullName evidence="1">Uncharacterized protein</fullName>
    </submittedName>
</protein>
<dbReference type="EMBL" id="CM044708">
    <property type="protein sequence ID" value="KAI5649678.1"/>
    <property type="molecule type" value="Genomic_DNA"/>
</dbReference>
<organism evidence="1 2">
    <name type="scientific">Catharanthus roseus</name>
    <name type="common">Madagascar periwinkle</name>
    <name type="synonym">Vinca rosea</name>
    <dbReference type="NCBI Taxonomy" id="4058"/>
    <lineage>
        <taxon>Eukaryota</taxon>
        <taxon>Viridiplantae</taxon>
        <taxon>Streptophyta</taxon>
        <taxon>Embryophyta</taxon>
        <taxon>Tracheophyta</taxon>
        <taxon>Spermatophyta</taxon>
        <taxon>Magnoliopsida</taxon>
        <taxon>eudicotyledons</taxon>
        <taxon>Gunneridae</taxon>
        <taxon>Pentapetalae</taxon>
        <taxon>asterids</taxon>
        <taxon>lamiids</taxon>
        <taxon>Gentianales</taxon>
        <taxon>Apocynaceae</taxon>
        <taxon>Rauvolfioideae</taxon>
        <taxon>Vinceae</taxon>
        <taxon>Catharanthinae</taxon>
        <taxon>Catharanthus</taxon>
    </lineage>
</organism>
<dbReference type="Proteomes" id="UP001060085">
    <property type="component" value="Linkage Group LG08"/>
</dbReference>
<name>A0ACB9ZQG3_CATRO</name>
<reference evidence="2" key="1">
    <citation type="journal article" date="2023" name="Nat. Plants">
        <title>Single-cell RNA sequencing provides a high-resolution roadmap for understanding the multicellular compartmentation of specialized metabolism.</title>
        <authorList>
            <person name="Sun S."/>
            <person name="Shen X."/>
            <person name="Li Y."/>
            <person name="Li Y."/>
            <person name="Wang S."/>
            <person name="Li R."/>
            <person name="Zhang H."/>
            <person name="Shen G."/>
            <person name="Guo B."/>
            <person name="Wei J."/>
            <person name="Xu J."/>
            <person name="St-Pierre B."/>
            <person name="Chen S."/>
            <person name="Sun C."/>
        </authorList>
    </citation>
    <scope>NUCLEOTIDE SEQUENCE [LARGE SCALE GENOMIC DNA]</scope>
</reference>
<sequence>MELDSSCGALAEFDSYLWAGKANLEPFNTSPLWKAILKLIFFYSLTWKPDKKASSVCVGANKPLEVDHHLHEFGSVEYHVQASTSDANYTCLSISTPLIYQEFLLSSELPRYTIEMVKGMCPDVVEIVEPPKEGYQLTLRLNNERISHNKDPLKIITSIASVEGVILSSQLKDMLINANSLEISQGMYRPLKLTYHPREPFFPMKITAVFPMRFKENTDVIIATAFFQELMDIGSSKAFAKAPHCIWSPIPPPELRGENIEDLSTNGGFVSFDIYAHHVEGKKLDKTVWNLINFYAFVKYHVKSTRSFIQRKMRNRLKSLVEDLYV</sequence>
<evidence type="ECO:0000313" key="1">
    <source>
        <dbReference type="EMBL" id="KAI5649678.1"/>
    </source>
</evidence>
<proteinExistence type="predicted"/>
<comment type="caution">
    <text evidence="1">The sequence shown here is derived from an EMBL/GenBank/DDBJ whole genome shotgun (WGS) entry which is preliminary data.</text>
</comment>
<keyword evidence="2" id="KW-1185">Reference proteome</keyword>
<accession>A0ACB9ZQG3</accession>
<evidence type="ECO:0000313" key="2">
    <source>
        <dbReference type="Proteomes" id="UP001060085"/>
    </source>
</evidence>